<evidence type="ECO:0000313" key="1">
    <source>
        <dbReference type="EMBL" id="RAI75595.1"/>
    </source>
</evidence>
<dbReference type="EMBL" id="QLII01000001">
    <property type="protein sequence ID" value="RAI75595.1"/>
    <property type="molecule type" value="Genomic_DNA"/>
</dbReference>
<evidence type="ECO:0000313" key="2">
    <source>
        <dbReference type="Proteomes" id="UP000249016"/>
    </source>
</evidence>
<dbReference type="AlphaFoldDB" id="A0A327NLF8"/>
<organism evidence="1 2">
    <name type="scientific">Spirosoma telluris</name>
    <dbReference type="NCBI Taxonomy" id="2183553"/>
    <lineage>
        <taxon>Bacteria</taxon>
        <taxon>Pseudomonadati</taxon>
        <taxon>Bacteroidota</taxon>
        <taxon>Cytophagia</taxon>
        <taxon>Cytophagales</taxon>
        <taxon>Cytophagaceae</taxon>
        <taxon>Spirosoma</taxon>
    </lineage>
</organism>
<accession>A0A327NLF8</accession>
<protein>
    <recommendedName>
        <fullName evidence="3">Lipocalin-like domain-containing protein</fullName>
    </recommendedName>
</protein>
<reference evidence="1 2" key="1">
    <citation type="submission" date="2018-06" db="EMBL/GenBank/DDBJ databases">
        <title>Spirosoma sp. HMF3257 Genome sequencing and assembly.</title>
        <authorList>
            <person name="Kang H."/>
            <person name="Cha I."/>
            <person name="Kim H."/>
            <person name="Kang J."/>
            <person name="Joh K."/>
        </authorList>
    </citation>
    <scope>NUCLEOTIDE SEQUENCE [LARGE SCALE GENOMIC DNA]</scope>
    <source>
        <strain evidence="1 2">HMF3257</strain>
    </source>
</reference>
<keyword evidence="2" id="KW-1185">Reference proteome</keyword>
<dbReference type="PROSITE" id="PS51257">
    <property type="entry name" value="PROKAR_LIPOPROTEIN"/>
    <property type="match status" value="1"/>
</dbReference>
<comment type="caution">
    <text evidence="1">The sequence shown here is derived from an EMBL/GenBank/DDBJ whole genome shotgun (WGS) entry which is preliminary data.</text>
</comment>
<evidence type="ECO:0008006" key="3">
    <source>
        <dbReference type="Google" id="ProtNLM"/>
    </source>
</evidence>
<gene>
    <name evidence="1" type="ORF">HMF3257_18100</name>
</gene>
<proteinExistence type="predicted"/>
<dbReference type="Proteomes" id="UP000249016">
    <property type="component" value="Unassembled WGS sequence"/>
</dbReference>
<sequence>MLHKMTIKTTCYALTIFLLTLVMGCSKKEDAVAAPDLAAFAAGTYTVTSVTSGGKTYTGASIITGTAVVLSRVSDNVVSVVQKVPGKSDITLYSSLPLSGTTTAISFQHKATNGTISGSLAGRVLSYNTVFNDDTSEGFIASK</sequence>
<name>A0A327NLF8_9BACT</name>
<dbReference type="RefSeq" id="WP_111344188.1">
    <property type="nucleotide sequence ID" value="NZ_QLII01000001.1"/>
</dbReference>